<evidence type="ECO:0000313" key="1">
    <source>
        <dbReference type="EMBL" id="SBV32865.1"/>
    </source>
</evidence>
<dbReference type="EMBL" id="LT598653">
    <property type="protein sequence ID" value="SBV32865.1"/>
    <property type="molecule type" value="Genomic_DNA"/>
</dbReference>
<dbReference type="GO" id="GO:0016706">
    <property type="term" value="F:2-oxoglutarate-dependent dioxygenase activity"/>
    <property type="evidence" value="ECO:0007669"/>
    <property type="project" value="UniProtKB-ARBA"/>
</dbReference>
<dbReference type="SUPFAM" id="SSF51197">
    <property type="entry name" value="Clavaminate synthase-like"/>
    <property type="match status" value="1"/>
</dbReference>
<dbReference type="KEGG" id="sphu:SPPYR_1745"/>
<reference evidence="1" key="1">
    <citation type="submission" date="2016-03" db="EMBL/GenBank/DDBJ databases">
        <authorList>
            <person name="Ploux O."/>
        </authorList>
    </citation>
    <scope>NUCLEOTIDE SEQUENCE</scope>
    <source>
        <strain evidence="1">UC10</strain>
    </source>
</reference>
<organism evidence="1">
    <name type="scientific">uncultured Sphingopyxis sp</name>
    <dbReference type="NCBI Taxonomy" id="310581"/>
    <lineage>
        <taxon>Bacteria</taxon>
        <taxon>Pseudomonadati</taxon>
        <taxon>Pseudomonadota</taxon>
        <taxon>Alphaproteobacteria</taxon>
        <taxon>Sphingomonadales</taxon>
        <taxon>Sphingomonadaceae</taxon>
        <taxon>Sphingopyxis</taxon>
        <taxon>environmental samples</taxon>
    </lineage>
</organism>
<dbReference type="InterPro" id="IPR008775">
    <property type="entry name" value="Phytyl_CoA_dOase-like"/>
</dbReference>
<name>A0A1Y5PW61_9SPHN</name>
<protein>
    <submittedName>
        <fullName evidence="1">MmcH (Modular protein)</fullName>
    </submittedName>
</protein>
<proteinExistence type="predicted"/>
<dbReference type="RefSeq" id="WP_295326329.1">
    <property type="nucleotide sequence ID" value="NZ_LT598653.1"/>
</dbReference>
<accession>A0A1Y5PW61</accession>
<dbReference type="Gene3D" id="2.60.120.620">
    <property type="entry name" value="q2cbj1_9rhob like domain"/>
    <property type="match status" value="1"/>
</dbReference>
<sequence>MATQTIRHGVDNLSPELSARFEELDLWDNARDLVEDGYTIIQDPAAHAITDELREAILRLSQTSEGENRGRRAGLLLGRDPVFAKAVTVPRLLALAEFLVGRGMLLSQLLGTIRGPGGRNLGLHADNSWFPEPFPAWEIMCTACWVTDEFTEEHGATMIIPGTHKQKRHPPRDVRESLEGARAIVAPKGSICLWDGSVWHGNYARKTPGERVVLHTTYTRLGMQPIDDYSHLGDTWLEQNASEFRGLLGRDLFFHSTTETSGQTDQDRLRHTYRMVHGPQGY</sequence>
<dbReference type="AlphaFoldDB" id="A0A1Y5PW61"/>
<gene>
    <name evidence="1" type="ORF">SPPYR_1745</name>
</gene>
<dbReference type="Pfam" id="PF05721">
    <property type="entry name" value="PhyH"/>
    <property type="match status" value="1"/>
</dbReference>